<keyword evidence="1" id="KW-0812">Transmembrane</keyword>
<evidence type="ECO:0000256" key="1">
    <source>
        <dbReference type="SAM" id="Phobius"/>
    </source>
</evidence>
<comment type="caution">
    <text evidence="2">The sequence shown here is derived from an EMBL/GenBank/DDBJ whole genome shotgun (WGS) entry which is preliminary data.</text>
</comment>
<protein>
    <submittedName>
        <fullName evidence="2">Uncharacterized protein</fullName>
    </submittedName>
</protein>
<organism evidence="2 3">
    <name type="scientific">Streptococcus equinus ATCC 9812</name>
    <dbReference type="NCBI Taxonomy" id="525379"/>
    <lineage>
        <taxon>Bacteria</taxon>
        <taxon>Bacillati</taxon>
        <taxon>Bacillota</taxon>
        <taxon>Bacilli</taxon>
        <taxon>Lactobacillales</taxon>
        <taxon>Streptococcaceae</taxon>
        <taxon>Streptococcus</taxon>
    </lineage>
</organism>
<reference evidence="2 3" key="1">
    <citation type="submission" date="2010-12" db="EMBL/GenBank/DDBJ databases">
        <authorList>
            <person name="Muzny D."/>
            <person name="Qin X."/>
            <person name="Deng J."/>
            <person name="Jiang H."/>
            <person name="Liu Y."/>
            <person name="Qu J."/>
            <person name="Song X.-Z."/>
            <person name="Zhang L."/>
            <person name="Thornton R."/>
            <person name="Coyle M."/>
            <person name="Francisco L."/>
            <person name="Jackson L."/>
            <person name="Javaid M."/>
            <person name="Korchina V."/>
            <person name="Kovar C."/>
            <person name="Mata R."/>
            <person name="Mathew T."/>
            <person name="Ngo R."/>
            <person name="Nguyen L."/>
            <person name="Nguyen N."/>
            <person name="Okwuonu G."/>
            <person name="Ongeri F."/>
            <person name="Pham C."/>
            <person name="Simmons D."/>
            <person name="Wilczek-Boney K."/>
            <person name="Hale W."/>
            <person name="Jakkamsetti A."/>
            <person name="Pham P."/>
            <person name="Ruth R."/>
            <person name="San Lucas F."/>
            <person name="Warren J."/>
            <person name="Zhang J."/>
            <person name="Zhao Z."/>
            <person name="Zhou C."/>
            <person name="Zhu D."/>
            <person name="Lee S."/>
            <person name="Bess C."/>
            <person name="Blankenburg K."/>
            <person name="Forbes L."/>
            <person name="Fu Q."/>
            <person name="Gubbala S."/>
            <person name="Hirani K."/>
            <person name="Jayaseelan J.C."/>
            <person name="Lara F."/>
            <person name="Munidasa M."/>
            <person name="Palculict T."/>
            <person name="Patil S."/>
            <person name="Pu L.-L."/>
            <person name="Saada N."/>
            <person name="Tang L."/>
            <person name="Weissenberger G."/>
            <person name="Zhu Y."/>
            <person name="Hemphill L."/>
            <person name="Shang Y."/>
            <person name="Youmans B."/>
            <person name="Ayvaz T."/>
            <person name="Ross M."/>
            <person name="Santibanez J."/>
            <person name="Aqrawi P."/>
            <person name="Gross S."/>
            <person name="Joshi V."/>
            <person name="Fowler G."/>
            <person name="Nazareth L."/>
            <person name="Reid J."/>
            <person name="Worley K."/>
            <person name="Petrosino J."/>
            <person name="Highlander S."/>
            <person name="Gibbs R."/>
        </authorList>
    </citation>
    <scope>NUCLEOTIDE SEQUENCE [LARGE SCALE GENOMIC DNA]</scope>
    <source>
        <strain evidence="2 3">ATCC 9812</strain>
    </source>
</reference>
<gene>
    <name evidence="2" type="ORF">HMPREF0819_0104</name>
</gene>
<dbReference type="Proteomes" id="UP000005699">
    <property type="component" value="Unassembled WGS sequence"/>
</dbReference>
<dbReference type="HOGENOM" id="CLU_3244434_0_0_9"/>
<keyword evidence="1" id="KW-0472">Membrane</keyword>
<feature type="transmembrane region" description="Helical" evidence="1">
    <location>
        <begin position="6"/>
        <end position="27"/>
    </location>
</feature>
<dbReference type="AlphaFoldDB" id="E8JM81"/>
<evidence type="ECO:0000313" key="2">
    <source>
        <dbReference type="EMBL" id="EFW89496.1"/>
    </source>
</evidence>
<keyword evidence="1" id="KW-1133">Transmembrane helix</keyword>
<accession>E8JM81</accession>
<sequence length="42" mass="4639">LGTASNTLLISAIGFAFITIYAIAHYVRVHKLHVSNVKEEKI</sequence>
<dbReference type="EMBL" id="AEVB01000006">
    <property type="protein sequence ID" value="EFW89496.1"/>
    <property type="molecule type" value="Genomic_DNA"/>
</dbReference>
<feature type="non-terminal residue" evidence="2">
    <location>
        <position position="1"/>
    </location>
</feature>
<evidence type="ECO:0000313" key="3">
    <source>
        <dbReference type="Proteomes" id="UP000005699"/>
    </source>
</evidence>
<name>E8JM81_STREI</name>
<proteinExistence type="predicted"/>